<feature type="transmembrane region" description="Helical" evidence="10">
    <location>
        <begin position="21"/>
        <end position="42"/>
    </location>
</feature>
<sequence length="535" mass="53833">MLTRLRSRLRHPFEEKNATDGFTLIEVVVAMFVFMIVSLGILSSVMLTKAVSADAQARQTASNLATAALNVARTTKNLNDLSSSTTTRTLAGRTYTVKTTVKWAPSTTGVTTQCSTGTGAVLGKSVEVAVSWKGASAVSKKVDVTTLVASTSAVTQVGNGSIMVQVTNAQGLPFSAGVALAIAPVPSTGAQTPDSSTIPAQVDAQGCAFIPNLVPGSYTITIGTVYNGMGFPDVDSSGNAQSSRTVGVTANTTQPATFTYDQSTPVTATLGPTGATLPVGVQTTFVHDDTISMPPGGCNGVAAQHCVFPYSNGYSLIAGNLGTGTAPGCESVDPTKWLADANYQQGAAAPVVTTAGTAVTANAPMGTVAISGLAAITPASPATLTISAKQQASSATDAADPGCVIADGNSYTFPPIAGDTATLALPYGTWALTYSTSVTYTLKCTATRTYSGGSYVYKCSNTGTSTPSGHTPPASGSTCPTGSGSGSGGSYSCTWTDPSTSSATPLSSQIVTPTAPSSVAGNVVTLDPRRPVSSP</sequence>
<evidence type="ECO:0000256" key="7">
    <source>
        <dbReference type="ARBA" id="ARBA00022989"/>
    </source>
</evidence>
<dbReference type="RefSeq" id="WP_344791263.1">
    <property type="nucleotide sequence ID" value="NZ_BAABBV010000001.1"/>
</dbReference>
<keyword evidence="7 10" id="KW-1133">Transmembrane helix</keyword>
<keyword evidence="8 10" id="KW-0472">Membrane</keyword>
<evidence type="ECO:0000256" key="10">
    <source>
        <dbReference type="SAM" id="Phobius"/>
    </source>
</evidence>
<evidence type="ECO:0000256" key="8">
    <source>
        <dbReference type="ARBA" id="ARBA00023136"/>
    </source>
</evidence>
<evidence type="ECO:0000256" key="1">
    <source>
        <dbReference type="ARBA" id="ARBA00004377"/>
    </source>
</evidence>
<name>A0ABP7ZJM7_9MICO</name>
<evidence type="ECO:0000256" key="4">
    <source>
        <dbReference type="ARBA" id="ARBA00022481"/>
    </source>
</evidence>
<evidence type="ECO:0000256" key="5">
    <source>
        <dbReference type="ARBA" id="ARBA00022519"/>
    </source>
</evidence>
<dbReference type="PANTHER" id="PTHR38779:SF2">
    <property type="entry name" value="TYPE II SECRETION SYSTEM PROTEIN I-RELATED"/>
    <property type="match status" value="1"/>
</dbReference>
<keyword evidence="4" id="KW-0488">Methylation</keyword>
<dbReference type="Pfam" id="PF07963">
    <property type="entry name" value="N_methyl"/>
    <property type="match status" value="1"/>
</dbReference>
<keyword evidence="5" id="KW-0997">Cell inner membrane</keyword>
<evidence type="ECO:0000256" key="9">
    <source>
        <dbReference type="SAM" id="MobiDB-lite"/>
    </source>
</evidence>
<evidence type="ECO:0000256" key="3">
    <source>
        <dbReference type="ARBA" id="ARBA00022475"/>
    </source>
</evidence>
<dbReference type="Proteomes" id="UP001415169">
    <property type="component" value="Unassembled WGS sequence"/>
</dbReference>
<proteinExistence type="inferred from homology"/>
<gene>
    <name evidence="11" type="ORF">GCM10022286_16350</name>
</gene>
<protein>
    <recommendedName>
        <fullName evidence="13">Prepilin-type N-terminal cleavage/methylation domain-containing protein</fullName>
    </recommendedName>
</protein>
<comment type="caution">
    <text evidence="11">The sequence shown here is derived from an EMBL/GenBank/DDBJ whole genome shotgun (WGS) entry which is preliminary data.</text>
</comment>
<dbReference type="PANTHER" id="PTHR38779">
    <property type="entry name" value="TYPE II SECRETION SYSTEM PROTEIN I-RELATED"/>
    <property type="match status" value="1"/>
</dbReference>
<evidence type="ECO:0000313" key="12">
    <source>
        <dbReference type="Proteomes" id="UP001415169"/>
    </source>
</evidence>
<evidence type="ECO:0000256" key="6">
    <source>
        <dbReference type="ARBA" id="ARBA00022692"/>
    </source>
</evidence>
<organism evidence="11 12">
    <name type="scientific">Gryllotalpicola daejeonensis</name>
    <dbReference type="NCBI Taxonomy" id="993087"/>
    <lineage>
        <taxon>Bacteria</taxon>
        <taxon>Bacillati</taxon>
        <taxon>Actinomycetota</taxon>
        <taxon>Actinomycetes</taxon>
        <taxon>Micrococcales</taxon>
        <taxon>Microbacteriaceae</taxon>
        <taxon>Gryllotalpicola</taxon>
    </lineage>
</organism>
<reference evidence="11" key="2">
    <citation type="submission" date="2023-12" db="EMBL/GenBank/DDBJ databases">
        <authorList>
            <person name="Sun Q."/>
            <person name="Inoue M."/>
        </authorList>
    </citation>
    <scope>NUCLEOTIDE SEQUENCE</scope>
    <source>
        <strain evidence="11">JCM 17590</strain>
    </source>
</reference>
<keyword evidence="3" id="KW-1003">Cell membrane</keyword>
<feature type="compositionally biased region" description="Low complexity" evidence="9">
    <location>
        <begin position="465"/>
        <end position="482"/>
    </location>
</feature>
<dbReference type="EMBL" id="BAABBV010000001">
    <property type="protein sequence ID" value="GAA4160398.1"/>
    <property type="molecule type" value="Genomic_DNA"/>
</dbReference>
<dbReference type="InterPro" id="IPR012902">
    <property type="entry name" value="N_methyl_site"/>
</dbReference>
<dbReference type="InterPro" id="IPR010052">
    <property type="entry name" value="T2SS_protein-GspI"/>
</dbReference>
<feature type="compositionally biased region" description="Polar residues" evidence="9">
    <location>
        <begin position="491"/>
        <end position="520"/>
    </location>
</feature>
<keyword evidence="6 10" id="KW-0812">Transmembrane</keyword>
<feature type="region of interest" description="Disordered" evidence="9">
    <location>
        <begin position="465"/>
        <end position="535"/>
    </location>
</feature>
<evidence type="ECO:0000256" key="2">
    <source>
        <dbReference type="ARBA" id="ARBA00008358"/>
    </source>
</evidence>
<keyword evidence="12" id="KW-1185">Reference proteome</keyword>
<evidence type="ECO:0000313" key="11">
    <source>
        <dbReference type="EMBL" id="GAA4160398.1"/>
    </source>
</evidence>
<evidence type="ECO:0008006" key="13">
    <source>
        <dbReference type="Google" id="ProtNLM"/>
    </source>
</evidence>
<reference evidence="11" key="1">
    <citation type="journal article" date="2014" name="Int. J. Syst. Evol. Microbiol.">
        <title>Complete genome of a new Firmicutes species belonging to the dominant human colonic microbiota ('Ruminococcus bicirculans') reveals two chromosomes and a selective capacity to utilize plant glucans.</title>
        <authorList>
            <consortium name="NISC Comparative Sequencing Program"/>
            <person name="Wegmann U."/>
            <person name="Louis P."/>
            <person name="Goesmann A."/>
            <person name="Henrissat B."/>
            <person name="Duncan S.H."/>
            <person name="Flint H.J."/>
        </authorList>
    </citation>
    <scope>NUCLEOTIDE SEQUENCE</scope>
    <source>
        <strain evidence="11">JCM 17590</strain>
    </source>
</reference>
<accession>A0ABP7ZJM7</accession>
<comment type="subcellular location">
    <subcellularLocation>
        <location evidence="1">Cell inner membrane</location>
        <topology evidence="1">Single-pass membrane protein</topology>
    </subcellularLocation>
</comment>
<comment type="similarity">
    <text evidence="2">Belongs to the GSP I family.</text>
</comment>